<evidence type="ECO:0000313" key="1">
    <source>
        <dbReference type="EMBL" id="WXB16254.1"/>
    </source>
</evidence>
<dbReference type="EMBL" id="CP089984">
    <property type="protein sequence ID" value="WXB16254.1"/>
    <property type="molecule type" value="Genomic_DNA"/>
</dbReference>
<sequence length="182" mass="20900">MRLWTVAHEELIAEARRTGYGQPSWERVEPRWIPAYRWVLEKMRERGVTEERDRVDRPPIWAWHSCLSWHQPPTRETIDLLLGLDPCNRAGLRMVTWTARKDRILLSRYGAWCALLDRVVAGEEPSDPGDLFCPPLAEAEPPTWWRPGDELQASVTGLSSEDIEAIDSLETWSPSSEPGRSG</sequence>
<dbReference type="Proteomes" id="UP001370348">
    <property type="component" value="Chromosome"/>
</dbReference>
<protein>
    <submittedName>
        <fullName evidence="1">DUF3841 domain-containing protein</fullName>
    </submittedName>
</protein>
<keyword evidence="2" id="KW-1185">Reference proteome</keyword>
<proteinExistence type="predicted"/>
<accession>A0ABZ2LZ86</accession>
<evidence type="ECO:0000313" key="2">
    <source>
        <dbReference type="Proteomes" id="UP001370348"/>
    </source>
</evidence>
<gene>
    <name evidence="1" type="ORF">LZC94_03025</name>
</gene>
<organism evidence="1 2">
    <name type="scientific">Pendulispora albinea</name>
    <dbReference type="NCBI Taxonomy" id="2741071"/>
    <lineage>
        <taxon>Bacteria</taxon>
        <taxon>Pseudomonadati</taxon>
        <taxon>Myxococcota</taxon>
        <taxon>Myxococcia</taxon>
        <taxon>Myxococcales</taxon>
        <taxon>Sorangiineae</taxon>
        <taxon>Pendulisporaceae</taxon>
        <taxon>Pendulispora</taxon>
    </lineage>
</organism>
<dbReference type="RefSeq" id="WP_394825883.1">
    <property type="nucleotide sequence ID" value="NZ_CP089984.1"/>
</dbReference>
<reference evidence="1 2" key="1">
    <citation type="submission" date="2021-12" db="EMBL/GenBank/DDBJ databases">
        <title>Discovery of the Pendulisporaceae a myxobacterial family with distinct sporulation behavior and unique specialized metabolism.</title>
        <authorList>
            <person name="Garcia R."/>
            <person name="Popoff A."/>
            <person name="Bader C.D."/>
            <person name="Loehr J."/>
            <person name="Walesch S."/>
            <person name="Walt C."/>
            <person name="Boldt J."/>
            <person name="Bunk B."/>
            <person name="Haeckl F.J.F.P.J."/>
            <person name="Gunesch A.P."/>
            <person name="Birkelbach J."/>
            <person name="Nuebel U."/>
            <person name="Pietschmann T."/>
            <person name="Bach T."/>
            <person name="Mueller R."/>
        </authorList>
    </citation>
    <scope>NUCLEOTIDE SEQUENCE [LARGE SCALE GENOMIC DNA]</scope>
    <source>
        <strain evidence="1 2">MSr11954</strain>
    </source>
</reference>
<name>A0ABZ2LZ86_9BACT</name>